<evidence type="ECO:0000313" key="3">
    <source>
        <dbReference type="Proteomes" id="UP001174997"/>
    </source>
</evidence>
<evidence type="ECO:0000256" key="1">
    <source>
        <dbReference type="SAM" id="SignalP"/>
    </source>
</evidence>
<keyword evidence="3" id="KW-1185">Reference proteome</keyword>
<keyword evidence="1" id="KW-0732">Signal</keyword>
<feature type="signal peptide" evidence="1">
    <location>
        <begin position="1"/>
        <end position="19"/>
    </location>
</feature>
<dbReference type="EMBL" id="JAULSY010000058">
    <property type="protein sequence ID" value="KAK0668345.1"/>
    <property type="molecule type" value="Genomic_DNA"/>
</dbReference>
<organism evidence="2 3">
    <name type="scientific">Cercophora samala</name>
    <dbReference type="NCBI Taxonomy" id="330535"/>
    <lineage>
        <taxon>Eukaryota</taxon>
        <taxon>Fungi</taxon>
        <taxon>Dikarya</taxon>
        <taxon>Ascomycota</taxon>
        <taxon>Pezizomycotina</taxon>
        <taxon>Sordariomycetes</taxon>
        <taxon>Sordariomycetidae</taxon>
        <taxon>Sordariales</taxon>
        <taxon>Lasiosphaeriaceae</taxon>
        <taxon>Cercophora</taxon>
    </lineage>
</organism>
<dbReference type="Proteomes" id="UP001174997">
    <property type="component" value="Unassembled WGS sequence"/>
</dbReference>
<name>A0AA39ZCF0_9PEZI</name>
<protein>
    <submittedName>
        <fullName evidence="2">Uncharacterized protein</fullName>
    </submittedName>
</protein>
<accession>A0AA39ZCF0</accession>
<feature type="chain" id="PRO_5041260633" evidence="1">
    <location>
        <begin position="20"/>
        <end position="192"/>
    </location>
</feature>
<feature type="non-terminal residue" evidence="2">
    <location>
        <position position="1"/>
    </location>
</feature>
<comment type="caution">
    <text evidence="2">The sequence shown here is derived from an EMBL/GenBank/DDBJ whole genome shotgun (WGS) entry which is preliminary data.</text>
</comment>
<sequence length="192" mass="20223">MVRLLTLLVSALTFLNVSGQAPGPNAQYALDTIAALQANATNLQIEAQKLNSLSCLQYLTRTGPFTAIIPILNDIRAGLVAANPVMRLLTPLNDSPCTSGDFAAATSITNNLGSVTTSFVRSFTKLSGKGQLNACSTVPLAGQAIRTPLEQLNVVLLDFYLTIFPLTPSQGAPVGVQYDVLVESLSLVIAAY</sequence>
<reference evidence="2" key="1">
    <citation type="submission" date="2023-06" db="EMBL/GenBank/DDBJ databases">
        <title>Genome-scale phylogeny and comparative genomics of the fungal order Sordariales.</title>
        <authorList>
            <consortium name="Lawrence Berkeley National Laboratory"/>
            <person name="Hensen N."/>
            <person name="Bonometti L."/>
            <person name="Westerberg I."/>
            <person name="Brannstrom I.O."/>
            <person name="Guillou S."/>
            <person name="Cros-Aarteil S."/>
            <person name="Calhoun S."/>
            <person name="Haridas S."/>
            <person name="Kuo A."/>
            <person name="Mondo S."/>
            <person name="Pangilinan J."/>
            <person name="Riley R."/>
            <person name="Labutti K."/>
            <person name="Andreopoulos B."/>
            <person name="Lipzen A."/>
            <person name="Chen C."/>
            <person name="Yanf M."/>
            <person name="Daum C."/>
            <person name="Ng V."/>
            <person name="Clum A."/>
            <person name="Steindorff A."/>
            <person name="Ohm R."/>
            <person name="Martin F."/>
            <person name="Silar P."/>
            <person name="Natvig D."/>
            <person name="Lalanne C."/>
            <person name="Gautier V."/>
            <person name="Ament-Velasquez S.L."/>
            <person name="Kruys A."/>
            <person name="Hutchinson M.I."/>
            <person name="Powell A.J."/>
            <person name="Barry K."/>
            <person name="Miller A.N."/>
            <person name="Grigoriev I.V."/>
            <person name="Debuchy R."/>
            <person name="Gladieux P."/>
            <person name="Thoren M.H."/>
            <person name="Johannesson H."/>
        </authorList>
    </citation>
    <scope>NUCLEOTIDE SEQUENCE</scope>
    <source>
        <strain evidence="2">CBS 307.81</strain>
    </source>
</reference>
<gene>
    <name evidence="2" type="ORF">QBC41DRAFT_322169</name>
</gene>
<evidence type="ECO:0000313" key="2">
    <source>
        <dbReference type="EMBL" id="KAK0668345.1"/>
    </source>
</evidence>
<proteinExistence type="predicted"/>
<dbReference type="AlphaFoldDB" id="A0AA39ZCF0"/>